<reference evidence="1 2" key="1">
    <citation type="submission" date="2014-02" db="EMBL/GenBank/DDBJ databases">
        <title>The genome sequence of Colletotrichum nymphaeae SA-01.</title>
        <authorList>
            <person name="Baroncelli R."/>
            <person name="Thon M.R."/>
        </authorList>
    </citation>
    <scope>NUCLEOTIDE SEQUENCE [LARGE SCALE GENOMIC DNA]</scope>
    <source>
        <strain evidence="1 2">SA-01</strain>
    </source>
</reference>
<dbReference type="AlphaFoldDB" id="A0A135UWY5"/>
<proteinExistence type="predicted"/>
<accession>A0A135UWY5</accession>
<organism evidence="1 2">
    <name type="scientific">Colletotrichum nymphaeae SA-01</name>
    <dbReference type="NCBI Taxonomy" id="1460502"/>
    <lineage>
        <taxon>Eukaryota</taxon>
        <taxon>Fungi</taxon>
        <taxon>Dikarya</taxon>
        <taxon>Ascomycota</taxon>
        <taxon>Pezizomycotina</taxon>
        <taxon>Sordariomycetes</taxon>
        <taxon>Hypocreomycetidae</taxon>
        <taxon>Glomerellales</taxon>
        <taxon>Glomerellaceae</taxon>
        <taxon>Colletotrichum</taxon>
        <taxon>Colletotrichum acutatum species complex</taxon>
    </lineage>
</organism>
<dbReference type="EMBL" id="JEMN01000045">
    <property type="protein sequence ID" value="KXH64872.1"/>
    <property type="molecule type" value="Genomic_DNA"/>
</dbReference>
<dbReference type="InterPro" id="IPR036291">
    <property type="entry name" value="NAD(P)-bd_dom_sf"/>
</dbReference>
<comment type="caution">
    <text evidence="1">The sequence shown here is derived from an EMBL/GenBank/DDBJ whole genome shotgun (WGS) entry which is preliminary data.</text>
</comment>
<evidence type="ECO:0000313" key="1">
    <source>
        <dbReference type="EMBL" id="KXH64872.1"/>
    </source>
</evidence>
<evidence type="ECO:0008006" key="3">
    <source>
        <dbReference type="Google" id="ProtNLM"/>
    </source>
</evidence>
<evidence type="ECO:0000313" key="2">
    <source>
        <dbReference type="Proteomes" id="UP000070054"/>
    </source>
</evidence>
<sequence length="93" mass="10034">MASIIAVAGGTGDLGRTIIGAILADGKFSVVILSRKPELNLIAAANRAAATKRYVPSIWSAKFKREYAEEMPFIKPKILIIDALEKTNLEFSA</sequence>
<name>A0A135UWY5_9PEZI</name>
<protein>
    <recommendedName>
        <fullName evidence="3">NmrA-like domain-containing protein</fullName>
    </recommendedName>
</protein>
<keyword evidence="2" id="KW-1185">Reference proteome</keyword>
<gene>
    <name evidence="1" type="ORF">CNYM01_05811</name>
</gene>
<dbReference type="Gene3D" id="3.40.50.720">
    <property type="entry name" value="NAD(P)-binding Rossmann-like Domain"/>
    <property type="match status" value="1"/>
</dbReference>
<dbReference type="Proteomes" id="UP000070054">
    <property type="component" value="Unassembled WGS sequence"/>
</dbReference>
<dbReference type="SUPFAM" id="SSF51735">
    <property type="entry name" value="NAD(P)-binding Rossmann-fold domains"/>
    <property type="match status" value="1"/>
</dbReference>